<dbReference type="EMBL" id="MU865336">
    <property type="protein sequence ID" value="KAK4227095.1"/>
    <property type="molecule type" value="Genomic_DNA"/>
</dbReference>
<dbReference type="InterPro" id="IPR019775">
    <property type="entry name" value="WD40_repeat_CS"/>
</dbReference>
<dbReference type="InterPro" id="IPR036322">
    <property type="entry name" value="WD40_repeat_dom_sf"/>
</dbReference>
<dbReference type="Proteomes" id="UP001301958">
    <property type="component" value="Unassembled WGS sequence"/>
</dbReference>
<feature type="repeat" description="WD" evidence="6">
    <location>
        <begin position="304"/>
        <end position="340"/>
    </location>
</feature>
<feature type="repeat" description="WD" evidence="6">
    <location>
        <begin position="348"/>
        <end position="383"/>
    </location>
</feature>
<comment type="caution">
    <text evidence="8">The sequence shown here is derived from an EMBL/GenBank/DDBJ whole genome shotgun (WGS) entry which is preliminary data.</text>
</comment>
<dbReference type="GO" id="GO:0006325">
    <property type="term" value="P:chromatin organization"/>
    <property type="evidence" value="ECO:0007669"/>
    <property type="project" value="UniProtKB-KW"/>
</dbReference>
<evidence type="ECO:0000313" key="8">
    <source>
        <dbReference type="EMBL" id="KAK4227095.1"/>
    </source>
</evidence>
<feature type="repeat" description="WD" evidence="6">
    <location>
        <begin position="209"/>
        <end position="251"/>
    </location>
</feature>
<dbReference type="SMART" id="SM00320">
    <property type="entry name" value="WD40"/>
    <property type="match status" value="6"/>
</dbReference>
<dbReference type="SUPFAM" id="SSF50978">
    <property type="entry name" value="WD40 repeat-like"/>
    <property type="match status" value="1"/>
</dbReference>
<keyword evidence="5" id="KW-0539">Nucleus</keyword>
<dbReference type="InterPro" id="IPR001680">
    <property type="entry name" value="WD40_rpt"/>
</dbReference>
<evidence type="ECO:0000259" key="7">
    <source>
        <dbReference type="Pfam" id="PF12265"/>
    </source>
</evidence>
<feature type="domain" description="Histone-binding protein RBBP4-like N-terminal" evidence="7">
    <location>
        <begin position="50"/>
        <end position="120"/>
    </location>
</feature>
<evidence type="ECO:0000256" key="2">
    <source>
        <dbReference type="ARBA" id="ARBA00022574"/>
    </source>
</evidence>
<dbReference type="PROSITE" id="PS00678">
    <property type="entry name" value="WD_REPEATS_1"/>
    <property type="match status" value="3"/>
</dbReference>
<evidence type="ECO:0000256" key="1">
    <source>
        <dbReference type="ARBA" id="ARBA00004123"/>
    </source>
</evidence>
<dbReference type="Pfam" id="PF00400">
    <property type="entry name" value="WD40"/>
    <property type="match status" value="4"/>
</dbReference>
<comment type="subcellular location">
    <subcellularLocation>
        <location evidence="1">Nucleus</location>
    </subcellularLocation>
</comment>
<dbReference type="PROSITE" id="PS50294">
    <property type="entry name" value="WD_REPEATS_REGION"/>
    <property type="match status" value="3"/>
</dbReference>
<dbReference type="GO" id="GO:0005634">
    <property type="term" value="C:nucleus"/>
    <property type="evidence" value="ECO:0007669"/>
    <property type="project" value="UniProtKB-SubCell"/>
</dbReference>
<keyword evidence="3" id="KW-0677">Repeat</keyword>
<name>A0AAN7BPI7_9PEZI</name>
<evidence type="ECO:0000256" key="5">
    <source>
        <dbReference type="ARBA" id="ARBA00023242"/>
    </source>
</evidence>
<sequence>MAPPADVVDDVDGTLLFHRSLPKNRHANSIALVNMEDQDDADQEQKLINEEYKTWKKNSPFLYDMILSTALEWPTLTTQWFPDVKDVEDKNYRTHRLLLGTHTAEDKPNYLQIADVEIPKSVEPNPNNYDEDRGEIGGYGSKGSSDEPLVIKFKITQRITHPGEVNKARYQPQNPDIIATLAVDHSVLIFDRTKHSNEPSKEPEPQLSLVGHTAEGFGLDWNPHEEGCLASGSEDHTVLLWDLKSAQGKTVKPSRKYTHHTHIVNDVQHHPIVKHWIGTVSDDLSLQIIDVRNPDTTRSAVVARNGHDDAINALAFNPRSEFLIATASADKTIAIWDMRNLKQKIHTLEGHNDAVTSLSWHPEETSILGSGSYDRRVIFWDISLVGEEQTPEDHEDGPPELLFMHGGHTNHLADFSWNRNDPWVVCSAAEDNLLQIWKVAGSIVNQDSHNMEMEEMEAAQP</sequence>
<dbReference type="PANTHER" id="PTHR22850">
    <property type="entry name" value="WD40 REPEAT FAMILY"/>
    <property type="match status" value="1"/>
</dbReference>
<dbReference type="CDD" id="cd00200">
    <property type="entry name" value="WD40"/>
    <property type="match status" value="1"/>
</dbReference>
<keyword evidence="2 6" id="KW-0853">WD repeat</keyword>
<keyword evidence="4" id="KW-0156">Chromatin regulator</keyword>
<dbReference type="InterPro" id="IPR022052">
    <property type="entry name" value="Histone-bd_RBBP4-like_N"/>
</dbReference>
<proteinExistence type="predicted"/>
<dbReference type="InterPro" id="IPR020472">
    <property type="entry name" value="WD40_PAC1"/>
</dbReference>
<reference evidence="8" key="1">
    <citation type="journal article" date="2023" name="Mol. Phylogenet. Evol.">
        <title>Genome-scale phylogeny and comparative genomics of the fungal order Sordariales.</title>
        <authorList>
            <person name="Hensen N."/>
            <person name="Bonometti L."/>
            <person name="Westerberg I."/>
            <person name="Brannstrom I.O."/>
            <person name="Guillou S."/>
            <person name="Cros-Aarteil S."/>
            <person name="Calhoun S."/>
            <person name="Haridas S."/>
            <person name="Kuo A."/>
            <person name="Mondo S."/>
            <person name="Pangilinan J."/>
            <person name="Riley R."/>
            <person name="LaButti K."/>
            <person name="Andreopoulos B."/>
            <person name="Lipzen A."/>
            <person name="Chen C."/>
            <person name="Yan M."/>
            <person name="Daum C."/>
            <person name="Ng V."/>
            <person name="Clum A."/>
            <person name="Steindorff A."/>
            <person name="Ohm R.A."/>
            <person name="Martin F."/>
            <person name="Silar P."/>
            <person name="Natvig D.O."/>
            <person name="Lalanne C."/>
            <person name="Gautier V."/>
            <person name="Ament-Velasquez S.L."/>
            <person name="Kruys A."/>
            <person name="Hutchinson M.I."/>
            <person name="Powell A.J."/>
            <person name="Barry K."/>
            <person name="Miller A.N."/>
            <person name="Grigoriev I.V."/>
            <person name="Debuchy R."/>
            <person name="Gladieux P."/>
            <person name="Hiltunen Thoren M."/>
            <person name="Johannesson H."/>
        </authorList>
    </citation>
    <scope>NUCLEOTIDE SEQUENCE</scope>
    <source>
        <strain evidence="8">CBS 990.96</strain>
    </source>
</reference>
<evidence type="ECO:0000256" key="4">
    <source>
        <dbReference type="ARBA" id="ARBA00022853"/>
    </source>
</evidence>
<evidence type="ECO:0000256" key="3">
    <source>
        <dbReference type="ARBA" id="ARBA00022737"/>
    </source>
</evidence>
<dbReference type="PRINTS" id="PR00320">
    <property type="entry name" value="GPROTEINBRPT"/>
</dbReference>
<reference evidence="8" key="2">
    <citation type="submission" date="2023-05" db="EMBL/GenBank/DDBJ databases">
        <authorList>
            <consortium name="Lawrence Berkeley National Laboratory"/>
            <person name="Steindorff A."/>
            <person name="Hensen N."/>
            <person name="Bonometti L."/>
            <person name="Westerberg I."/>
            <person name="Brannstrom I.O."/>
            <person name="Guillou S."/>
            <person name="Cros-Aarteil S."/>
            <person name="Calhoun S."/>
            <person name="Haridas S."/>
            <person name="Kuo A."/>
            <person name="Mondo S."/>
            <person name="Pangilinan J."/>
            <person name="Riley R."/>
            <person name="Labutti K."/>
            <person name="Andreopoulos B."/>
            <person name="Lipzen A."/>
            <person name="Chen C."/>
            <person name="Yanf M."/>
            <person name="Daum C."/>
            <person name="Ng V."/>
            <person name="Clum A."/>
            <person name="Ohm R."/>
            <person name="Martin F."/>
            <person name="Silar P."/>
            <person name="Natvig D."/>
            <person name="Lalanne C."/>
            <person name="Gautier V."/>
            <person name="Ament-Velasquez S.L."/>
            <person name="Kruys A."/>
            <person name="Hutchinson M.I."/>
            <person name="Powell A.J."/>
            <person name="Barry K."/>
            <person name="Miller A.N."/>
            <person name="Grigoriev I.V."/>
            <person name="Debuchy R."/>
            <person name="Gladieux P."/>
            <person name="Thoren M.H."/>
            <person name="Johannesson H."/>
        </authorList>
    </citation>
    <scope>NUCLEOTIDE SEQUENCE</scope>
    <source>
        <strain evidence="8">CBS 990.96</strain>
    </source>
</reference>
<organism evidence="8 9">
    <name type="scientific">Podospora fimiseda</name>
    <dbReference type="NCBI Taxonomy" id="252190"/>
    <lineage>
        <taxon>Eukaryota</taxon>
        <taxon>Fungi</taxon>
        <taxon>Dikarya</taxon>
        <taxon>Ascomycota</taxon>
        <taxon>Pezizomycotina</taxon>
        <taxon>Sordariomycetes</taxon>
        <taxon>Sordariomycetidae</taxon>
        <taxon>Sordariales</taxon>
        <taxon>Podosporaceae</taxon>
        <taxon>Podospora</taxon>
    </lineage>
</organism>
<protein>
    <submittedName>
        <fullName evidence="8">WD40-repeat-containing domain protein</fullName>
    </submittedName>
</protein>
<dbReference type="InterPro" id="IPR015943">
    <property type="entry name" value="WD40/YVTN_repeat-like_dom_sf"/>
</dbReference>
<dbReference type="Gene3D" id="2.130.10.10">
    <property type="entry name" value="YVTN repeat-like/Quinoprotein amine dehydrogenase"/>
    <property type="match status" value="1"/>
</dbReference>
<gene>
    <name evidence="8" type="ORF">QBC38DRAFT_206392</name>
</gene>
<dbReference type="AlphaFoldDB" id="A0AAN7BPI7"/>
<dbReference type="PROSITE" id="PS50082">
    <property type="entry name" value="WD_REPEATS_2"/>
    <property type="match status" value="3"/>
</dbReference>
<keyword evidence="9" id="KW-1185">Reference proteome</keyword>
<evidence type="ECO:0000313" key="9">
    <source>
        <dbReference type="Proteomes" id="UP001301958"/>
    </source>
</evidence>
<dbReference type="InterPro" id="IPR050459">
    <property type="entry name" value="WD_repeat_RBAP46/RBAP48/MSI1"/>
</dbReference>
<dbReference type="Pfam" id="PF12265">
    <property type="entry name" value="CAF1C_H4-bd"/>
    <property type="match status" value="1"/>
</dbReference>
<accession>A0AAN7BPI7</accession>
<evidence type="ECO:0000256" key="6">
    <source>
        <dbReference type="PROSITE-ProRule" id="PRU00221"/>
    </source>
</evidence>